<feature type="transmembrane region" description="Helical" evidence="1">
    <location>
        <begin position="31"/>
        <end position="55"/>
    </location>
</feature>
<evidence type="ECO:0000313" key="2">
    <source>
        <dbReference type="EMBL" id="SSC11903.1"/>
    </source>
</evidence>
<name>A0A7Z7LEI5_9BACT</name>
<keyword evidence="1" id="KW-0472">Membrane</keyword>
<dbReference type="EMBL" id="LS974202">
    <property type="protein sequence ID" value="SSC11903.1"/>
    <property type="molecule type" value="Genomic_DNA"/>
</dbReference>
<gene>
    <name evidence="2" type="ORF">MESINF_0454</name>
</gene>
<protein>
    <submittedName>
        <fullName evidence="2">Uncharacterized protein</fullName>
    </submittedName>
</protein>
<keyword evidence="1" id="KW-1133">Transmembrane helix</keyword>
<dbReference type="AlphaFoldDB" id="A0A7Z7LEI5"/>
<feature type="transmembrane region" description="Helical" evidence="1">
    <location>
        <begin position="128"/>
        <end position="149"/>
    </location>
</feature>
<reference evidence="2 3" key="1">
    <citation type="submission" date="2017-01" db="EMBL/GenBank/DDBJ databases">
        <authorList>
            <person name="Erauso G."/>
        </authorList>
    </citation>
    <scope>NUCLEOTIDE SEQUENCE [LARGE SCALE GENOMIC DNA]</scope>
    <source>
        <strain evidence="2">MESINF1</strain>
    </source>
</reference>
<keyword evidence="1" id="KW-0812">Transmembrane</keyword>
<sequence length="167" mass="17126">MFLKRFATVLLIFIVTATLVASPEMVARQTFAAILGGFAGSVSGAVIGTIMGGLINPTGWGDLVGLILGYIVGAPIGSSLTTLFWSSGRLEGSALLSIAGSIGGVALPYALNGLIANFFPANDFNPSGIVLMISLPLYSAFGAVLGYNYPRLISGDPPLVDLSTTVK</sequence>
<evidence type="ECO:0000256" key="1">
    <source>
        <dbReference type="SAM" id="Phobius"/>
    </source>
</evidence>
<keyword evidence="3" id="KW-1185">Reference proteome</keyword>
<dbReference type="KEGG" id="minf:MESINF_0454"/>
<proteinExistence type="predicted"/>
<feature type="transmembrane region" description="Helical" evidence="1">
    <location>
        <begin position="94"/>
        <end position="116"/>
    </location>
</feature>
<evidence type="ECO:0000313" key="3">
    <source>
        <dbReference type="Proteomes" id="UP000250796"/>
    </source>
</evidence>
<accession>A0A7Z7LEI5</accession>
<dbReference type="Proteomes" id="UP000250796">
    <property type="component" value="Chromosome MESINF"/>
</dbReference>
<dbReference type="RefSeq" id="WP_169698334.1">
    <property type="nucleotide sequence ID" value="NZ_LS974202.1"/>
</dbReference>
<feature type="transmembrane region" description="Helical" evidence="1">
    <location>
        <begin position="67"/>
        <end position="88"/>
    </location>
</feature>
<organism evidence="2 3">
    <name type="scientific">Mesotoga infera</name>
    <dbReference type="NCBI Taxonomy" id="1236046"/>
    <lineage>
        <taxon>Bacteria</taxon>
        <taxon>Thermotogati</taxon>
        <taxon>Thermotogota</taxon>
        <taxon>Thermotogae</taxon>
        <taxon>Kosmotogales</taxon>
        <taxon>Kosmotogaceae</taxon>
        <taxon>Mesotoga</taxon>
    </lineage>
</organism>